<keyword evidence="2" id="KW-1185">Reference proteome</keyword>
<accession>A0ACB8FYE4</accession>
<evidence type="ECO:0000313" key="2">
    <source>
        <dbReference type="Proteomes" id="UP000827872"/>
    </source>
</evidence>
<sequence length="96" mass="10518">MSSWELNHLLSEALLTIAESYGTGMQNCQAWQSNTTTSRRQRLPGLGFGFLDEPLAQKRSSGSHKVNGHQFTNTMSSHRVSSVAQPMTPVQGGAKR</sequence>
<evidence type="ECO:0000313" key="1">
    <source>
        <dbReference type="EMBL" id="KAH8011990.1"/>
    </source>
</evidence>
<dbReference type="Proteomes" id="UP000827872">
    <property type="component" value="Linkage Group LG13"/>
</dbReference>
<comment type="caution">
    <text evidence="1">The sequence shown here is derived from an EMBL/GenBank/DDBJ whole genome shotgun (WGS) entry which is preliminary data.</text>
</comment>
<name>A0ACB8FYE4_9SAUR</name>
<reference evidence="1" key="1">
    <citation type="submission" date="2021-08" db="EMBL/GenBank/DDBJ databases">
        <title>The first chromosome-level gecko genome reveals the dynamic sex chromosomes of Neotropical dwarf geckos (Sphaerodactylidae: Sphaerodactylus).</title>
        <authorList>
            <person name="Pinto B.J."/>
            <person name="Keating S.E."/>
            <person name="Gamble T."/>
        </authorList>
    </citation>
    <scope>NUCLEOTIDE SEQUENCE</scope>
    <source>
        <strain evidence="1">TG3544</strain>
    </source>
</reference>
<protein>
    <submittedName>
        <fullName evidence="1">Uncharacterized protein</fullName>
    </submittedName>
</protein>
<gene>
    <name evidence="1" type="ORF">K3G42_013349</name>
</gene>
<organism evidence="1 2">
    <name type="scientific">Sphaerodactylus townsendi</name>
    <dbReference type="NCBI Taxonomy" id="933632"/>
    <lineage>
        <taxon>Eukaryota</taxon>
        <taxon>Metazoa</taxon>
        <taxon>Chordata</taxon>
        <taxon>Craniata</taxon>
        <taxon>Vertebrata</taxon>
        <taxon>Euteleostomi</taxon>
        <taxon>Lepidosauria</taxon>
        <taxon>Squamata</taxon>
        <taxon>Bifurcata</taxon>
        <taxon>Gekkota</taxon>
        <taxon>Sphaerodactylidae</taxon>
        <taxon>Sphaerodactylus</taxon>
    </lineage>
</organism>
<proteinExistence type="predicted"/>
<dbReference type="EMBL" id="CM037626">
    <property type="protein sequence ID" value="KAH8011990.1"/>
    <property type="molecule type" value="Genomic_DNA"/>
</dbReference>